<evidence type="ECO:0008006" key="3">
    <source>
        <dbReference type="Google" id="ProtNLM"/>
    </source>
</evidence>
<accession>A0AB39BX72</accession>
<dbReference type="RefSeq" id="WP_368505262.1">
    <property type="nucleotide sequence ID" value="NZ_CP162551.1"/>
</dbReference>
<reference evidence="2" key="1">
    <citation type="submission" date="2024-07" db="EMBL/GenBank/DDBJ databases">
        <title>Identification and characteristics of an arsenic-resistant bacterial isolate, which belongs to a novel species.</title>
        <authorList>
            <person name="Juszczyk A."/>
            <person name="Kowalczyk A."/>
            <person name="Was K."/>
            <person name="Kosowicz W."/>
            <person name="Budzyn A."/>
            <person name="Latowski D."/>
        </authorList>
    </citation>
    <scope>NUCLEOTIDE SEQUENCE</scope>
    <source>
        <strain evidence="2">As8PL</strain>
    </source>
</reference>
<sequence length="451" mass="49634">MKRTKRALLAVTLGTALVFSSTTAIATPAQTSKGNSNQTQNQATIPYYVDESKLSFNALAGIETNRYWGVHKGAGYRIEVPENWNGELVLYAHGYRGTGLELTVSNPSLRQHLLQKGYAWAASSYSTNAYDVAQGVKDTHALGTLFNGIVQKPSKTYITGHSMGGHVTAVMAEQYRNAYDGALPMCGVTGDTALFDYFTDYNLVAQTLAGIEKDEQLFPANDEYVEEVVPIISKELGINTTLTEEGEILKAVTMNLSGGERPLYDFAFESYKNFLFGQLTIDPTFLVAAGNVIDTTDSVYQFDQDMNSLSPEEQALNDAVLRVSADPQSKQQGLTGIPKVKGTHTIPMVSIHNIGDLFVPFHMQQVHAQRANENGNADLLVTRVSRSVEHCGFTQNEEQEAFNDLVKWVEEGLKPEGDDILNPEAVADPLFGTQFTRGYRKYDPLWNATTQ</sequence>
<proteinExistence type="predicted"/>
<dbReference type="InterPro" id="IPR029058">
    <property type="entry name" value="AB_hydrolase_fold"/>
</dbReference>
<name>A0AB39BX72_9BACI</name>
<keyword evidence="1" id="KW-0732">Signal</keyword>
<protein>
    <recommendedName>
        <fullName evidence="3">Alpha/beta hydrolase</fullName>
    </recommendedName>
</protein>
<evidence type="ECO:0000313" key="2">
    <source>
        <dbReference type="EMBL" id="XDI37936.1"/>
    </source>
</evidence>
<organism evidence="2">
    <name type="scientific">Alkalihalophilus sp. As8PL</name>
    <dbReference type="NCBI Taxonomy" id="3237103"/>
    <lineage>
        <taxon>Bacteria</taxon>
        <taxon>Bacillati</taxon>
        <taxon>Bacillota</taxon>
        <taxon>Bacilli</taxon>
        <taxon>Bacillales</taxon>
        <taxon>Bacillaceae</taxon>
        <taxon>Alkalihalophilus</taxon>
    </lineage>
</organism>
<evidence type="ECO:0000256" key="1">
    <source>
        <dbReference type="SAM" id="SignalP"/>
    </source>
</evidence>
<dbReference type="AlphaFoldDB" id="A0AB39BX72"/>
<feature type="chain" id="PRO_5044210670" description="Alpha/beta hydrolase" evidence="1">
    <location>
        <begin position="27"/>
        <end position="451"/>
    </location>
</feature>
<dbReference type="Gene3D" id="3.40.50.1820">
    <property type="entry name" value="alpha/beta hydrolase"/>
    <property type="match status" value="1"/>
</dbReference>
<feature type="signal peptide" evidence="1">
    <location>
        <begin position="1"/>
        <end position="26"/>
    </location>
</feature>
<gene>
    <name evidence="2" type="ORF">AB3N04_06370</name>
</gene>
<dbReference type="EMBL" id="CP162551">
    <property type="protein sequence ID" value="XDI37936.1"/>
    <property type="molecule type" value="Genomic_DNA"/>
</dbReference>
<dbReference type="SUPFAM" id="SSF53474">
    <property type="entry name" value="alpha/beta-Hydrolases"/>
    <property type="match status" value="1"/>
</dbReference>